<evidence type="ECO:0000313" key="1">
    <source>
        <dbReference type="EMBL" id="EHC78205.1"/>
    </source>
</evidence>
<name>G5QSI3_SALRU</name>
<gene>
    <name evidence="1" type="ORF">LTSERUB_6169</name>
</gene>
<evidence type="ECO:0000313" key="2">
    <source>
        <dbReference type="Proteomes" id="UP000004903"/>
    </source>
</evidence>
<comment type="caution">
    <text evidence="1">The sequence shown here is derived from an EMBL/GenBank/DDBJ whole genome shotgun (WGS) entry which is preliminary data.</text>
</comment>
<reference evidence="1 2" key="1">
    <citation type="journal article" date="2011" name="BMC Genomics">
        <title>Genome sequencing reveals diversification of virulence factor content and possible host adaptation in distinct subpopulations of Salmonella enterica.</title>
        <authorList>
            <person name="den Bakker H.C."/>
            <person name="Moreno Switt A.I."/>
            <person name="Govoni G."/>
            <person name="Cummings C.A."/>
            <person name="Ranieri M.L."/>
            <person name="Degoricija L."/>
            <person name="Hoelzer K."/>
            <person name="Rodriguez-Rivera L.D."/>
            <person name="Brown S."/>
            <person name="Bolchacova E."/>
            <person name="Furtado M.R."/>
            <person name="Wiedmann M."/>
        </authorList>
    </citation>
    <scope>NUCLEOTIDE SEQUENCE [LARGE SCALE GENOMIC DNA]</scope>
    <source>
        <strain evidence="1 2">A4-653</strain>
    </source>
</reference>
<dbReference type="Proteomes" id="UP000004903">
    <property type="component" value="Unassembled WGS sequence"/>
</dbReference>
<sequence length="46" mass="5110">MPDDANAYPAAFKTDPAQVGVGFDDALQRWRDDVLFGGQHGFFAFF</sequence>
<dbReference type="AlphaFoldDB" id="G5QSI3"/>
<proteinExistence type="predicted"/>
<accession>G5QSI3</accession>
<dbReference type="EMBL" id="AFCT01002210">
    <property type="protein sequence ID" value="EHC78205.1"/>
    <property type="molecule type" value="Genomic_DNA"/>
</dbReference>
<feature type="non-terminal residue" evidence="1">
    <location>
        <position position="46"/>
    </location>
</feature>
<protein>
    <submittedName>
        <fullName evidence="1">Uncharacterized protein</fullName>
    </submittedName>
</protein>
<organism evidence="1 2">
    <name type="scientific">Salmonella enterica subsp. enterica serovar Rubislaw str. A4-653</name>
    <dbReference type="NCBI Taxonomy" id="913081"/>
    <lineage>
        <taxon>Bacteria</taxon>
        <taxon>Pseudomonadati</taxon>
        <taxon>Pseudomonadota</taxon>
        <taxon>Gammaproteobacteria</taxon>
        <taxon>Enterobacterales</taxon>
        <taxon>Enterobacteriaceae</taxon>
        <taxon>Salmonella</taxon>
    </lineage>
</organism>